<dbReference type="EMBL" id="BAAATA010000019">
    <property type="protein sequence ID" value="GAA2495088.1"/>
    <property type="molecule type" value="Genomic_DNA"/>
</dbReference>
<feature type="compositionally biased region" description="Gly residues" evidence="5">
    <location>
        <begin position="123"/>
        <end position="136"/>
    </location>
</feature>
<evidence type="ECO:0000256" key="2">
    <source>
        <dbReference type="ARBA" id="ARBA00022723"/>
    </source>
</evidence>
<evidence type="ECO:0000313" key="7">
    <source>
        <dbReference type="Proteomes" id="UP001501358"/>
    </source>
</evidence>
<dbReference type="HAMAP" id="MF_00213">
    <property type="entry name" value="HypA_HybF"/>
    <property type="match status" value="1"/>
</dbReference>
<sequence length="145" mass="14553">MHEMSIALAVVEQVEQAARAGGATGVAGVRLRIGELAGVVPDALSFCFELACAGTLLEGAELEAEQVPARARCGPCADEWAVGMPPQLCCPRCGTATAGLLSGRELHIAAVRWADGDVPPHGGTPGDGPGGTGGGTAPVPPREEC</sequence>
<dbReference type="InterPro" id="IPR000688">
    <property type="entry name" value="HypA/HybF"/>
</dbReference>
<dbReference type="Gene3D" id="3.30.2320.80">
    <property type="match status" value="1"/>
</dbReference>
<reference evidence="7" key="1">
    <citation type="journal article" date="2019" name="Int. J. Syst. Evol. Microbiol.">
        <title>The Global Catalogue of Microorganisms (GCM) 10K type strain sequencing project: providing services to taxonomists for standard genome sequencing and annotation.</title>
        <authorList>
            <consortium name="The Broad Institute Genomics Platform"/>
            <consortium name="The Broad Institute Genome Sequencing Center for Infectious Disease"/>
            <person name="Wu L."/>
            <person name="Ma J."/>
        </authorList>
    </citation>
    <scope>NUCLEOTIDE SEQUENCE [LARGE SCALE GENOMIC DNA]</scope>
    <source>
        <strain evidence="7">JCM 6307</strain>
    </source>
</reference>
<dbReference type="PANTHER" id="PTHR34535:SF3">
    <property type="entry name" value="HYDROGENASE MATURATION FACTOR HYPA"/>
    <property type="match status" value="1"/>
</dbReference>
<dbReference type="Pfam" id="PF01155">
    <property type="entry name" value="HypA"/>
    <property type="match status" value="1"/>
</dbReference>
<evidence type="ECO:0000256" key="5">
    <source>
        <dbReference type="SAM" id="MobiDB-lite"/>
    </source>
</evidence>
<feature type="binding site" evidence="4">
    <location>
        <position position="73"/>
    </location>
    <ligand>
        <name>Zn(2+)</name>
        <dbReference type="ChEBI" id="CHEBI:29105"/>
    </ligand>
</feature>
<feature type="binding site" evidence="4">
    <location>
        <position position="76"/>
    </location>
    <ligand>
        <name>Zn(2+)</name>
        <dbReference type="ChEBI" id="CHEBI:29105"/>
    </ligand>
</feature>
<evidence type="ECO:0000256" key="3">
    <source>
        <dbReference type="ARBA" id="ARBA00022833"/>
    </source>
</evidence>
<keyword evidence="3 4" id="KW-0862">Zinc</keyword>
<evidence type="ECO:0000256" key="4">
    <source>
        <dbReference type="HAMAP-Rule" id="MF_00213"/>
    </source>
</evidence>
<dbReference type="PANTHER" id="PTHR34535">
    <property type="entry name" value="HYDROGENASE MATURATION FACTOR HYPA"/>
    <property type="match status" value="1"/>
</dbReference>
<evidence type="ECO:0000313" key="6">
    <source>
        <dbReference type="EMBL" id="GAA2495088.1"/>
    </source>
</evidence>
<dbReference type="NCBIfam" id="TIGR00100">
    <property type="entry name" value="hypA"/>
    <property type="match status" value="1"/>
</dbReference>
<gene>
    <name evidence="4" type="primary">hypA</name>
    <name evidence="6" type="ORF">GCM10010406_34070</name>
</gene>
<feature type="binding site" evidence="4">
    <location>
        <position position="93"/>
    </location>
    <ligand>
        <name>Zn(2+)</name>
        <dbReference type="ChEBI" id="CHEBI:29105"/>
    </ligand>
</feature>
<accession>A0ABN3M5U6</accession>
<comment type="function">
    <text evidence="4">Involved in the maturation of [NiFe] hydrogenases. Required for nickel insertion into the metal center of the hydrogenase.</text>
</comment>
<organism evidence="6 7">
    <name type="scientific">Streptomyces thermolineatus</name>
    <dbReference type="NCBI Taxonomy" id="44033"/>
    <lineage>
        <taxon>Bacteria</taxon>
        <taxon>Bacillati</taxon>
        <taxon>Actinomycetota</taxon>
        <taxon>Actinomycetes</taxon>
        <taxon>Kitasatosporales</taxon>
        <taxon>Streptomycetaceae</taxon>
        <taxon>Streptomyces</taxon>
    </lineage>
</organism>
<protein>
    <recommendedName>
        <fullName evidence="4">Hydrogenase maturation factor HypA</fullName>
    </recommendedName>
</protein>
<evidence type="ECO:0000256" key="1">
    <source>
        <dbReference type="ARBA" id="ARBA00022596"/>
    </source>
</evidence>
<feature type="binding site" evidence="4">
    <location>
        <position position="90"/>
    </location>
    <ligand>
        <name>Zn(2+)</name>
        <dbReference type="ChEBI" id="CHEBI:29105"/>
    </ligand>
</feature>
<name>A0ABN3M5U6_9ACTN</name>
<keyword evidence="1 4" id="KW-0533">Nickel</keyword>
<proteinExistence type="inferred from homology"/>
<comment type="caution">
    <text evidence="6">The sequence shown here is derived from an EMBL/GenBank/DDBJ whole genome shotgun (WGS) entry which is preliminary data.</text>
</comment>
<keyword evidence="2 4" id="KW-0479">Metal-binding</keyword>
<dbReference type="Proteomes" id="UP001501358">
    <property type="component" value="Unassembled WGS sequence"/>
</dbReference>
<comment type="similarity">
    <text evidence="4">Belongs to the HypA/HybF family.</text>
</comment>
<keyword evidence="7" id="KW-1185">Reference proteome</keyword>
<feature type="region of interest" description="Disordered" evidence="5">
    <location>
        <begin position="115"/>
        <end position="145"/>
    </location>
</feature>
<feature type="binding site" evidence="4">
    <location>
        <position position="2"/>
    </location>
    <ligand>
        <name>Ni(2+)</name>
        <dbReference type="ChEBI" id="CHEBI:49786"/>
    </ligand>
</feature>
<dbReference type="RefSeq" id="WP_344384041.1">
    <property type="nucleotide sequence ID" value="NZ_BAAATA010000019.1"/>
</dbReference>